<dbReference type="InterPro" id="IPR041908">
    <property type="entry name" value="CtsR_C_sf"/>
</dbReference>
<proteinExistence type="predicted"/>
<dbReference type="RefSeq" id="WP_090263891.1">
    <property type="nucleotide sequence ID" value="NZ_AP023321.1"/>
</dbReference>
<dbReference type="AlphaFoldDB" id="A0A7I8D186"/>
<sequence>MRLSDAIANYILEQLKEMHGTAEIQRNELANAMGCVPSQINYVLTSRFTPEKGYRVESRRGGGGYIRITQVQVGRDAFLMHVVNSIGDSADTATVRAILQNIAHQGLIPKETARLMAAALSDRCYRDVPPDTRDKVRAAIFKNMLLASI</sequence>
<gene>
    <name evidence="3" type="ORF">C12CBH8_01010</name>
</gene>
<dbReference type="KEGG" id="sman:C12CBH8_01010"/>
<feature type="domain" description="CtsR C-terminal dimerization" evidence="2">
    <location>
        <begin position="77"/>
        <end position="145"/>
    </location>
</feature>
<dbReference type="EMBL" id="AP023321">
    <property type="protein sequence ID" value="BCI59462.1"/>
    <property type="molecule type" value="Genomic_DNA"/>
</dbReference>
<protein>
    <recommendedName>
        <fullName evidence="5">Transcriptional regulator CtsR</fullName>
    </recommendedName>
</protein>
<dbReference type="InterPro" id="IPR041473">
    <property type="entry name" value="CtsR_C"/>
</dbReference>
<reference evidence="4" key="1">
    <citation type="submission" date="2020-07" db="EMBL/GenBank/DDBJ databases">
        <title>Complete genome sequencing of Clostridia bacterium strain 12CBH8.</title>
        <authorList>
            <person name="Sakamoto M."/>
            <person name="Murakami T."/>
            <person name="Mori H."/>
        </authorList>
    </citation>
    <scope>NUCLEOTIDE SEQUENCE [LARGE SCALE GENOMIC DNA]</scope>
    <source>
        <strain evidence="4">12CBH8</strain>
    </source>
</reference>
<feature type="domain" description="CtsR N-terminal HTH" evidence="1">
    <location>
        <begin position="2"/>
        <end position="72"/>
    </location>
</feature>
<evidence type="ECO:0000259" key="1">
    <source>
        <dbReference type="Pfam" id="PF05848"/>
    </source>
</evidence>
<dbReference type="InterPro" id="IPR040465">
    <property type="entry name" value="CtsR_N"/>
</dbReference>
<name>A0A7I8D186_9FIRM</name>
<dbReference type="Gene3D" id="1.10.1200.150">
    <property type="entry name" value="Transcriptional regulator CtsR, C-terminal domain"/>
    <property type="match status" value="1"/>
</dbReference>
<evidence type="ECO:0000259" key="2">
    <source>
        <dbReference type="Pfam" id="PF17727"/>
    </source>
</evidence>
<dbReference type="InterPro" id="IPR041902">
    <property type="entry name" value="CtsR_N_sf"/>
</dbReference>
<dbReference type="Pfam" id="PF17727">
    <property type="entry name" value="CtsR_C"/>
    <property type="match status" value="1"/>
</dbReference>
<organism evidence="3 4">
    <name type="scientific">Solibaculum mannosilyticum</name>
    <dbReference type="NCBI Taxonomy" id="2780922"/>
    <lineage>
        <taxon>Bacteria</taxon>
        <taxon>Bacillati</taxon>
        <taxon>Bacillota</taxon>
        <taxon>Clostridia</taxon>
        <taxon>Eubacteriales</taxon>
        <taxon>Oscillospiraceae</taxon>
        <taxon>Solibaculum</taxon>
    </lineage>
</organism>
<accession>A0A7I8D186</accession>
<keyword evidence="4" id="KW-1185">Reference proteome</keyword>
<evidence type="ECO:0008006" key="5">
    <source>
        <dbReference type="Google" id="ProtNLM"/>
    </source>
</evidence>
<dbReference type="Gene3D" id="3.30.56.130">
    <property type="entry name" value="Transcriptional regulator CtsR, winged HTH domain"/>
    <property type="match status" value="1"/>
</dbReference>
<dbReference type="Pfam" id="PF05848">
    <property type="entry name" value="CtsR"/>
    <property type="match status" value="1"/>
</dbReference>
<evidence type="ECO:0000313" key="3">
    <source>
        <dbReference type="EMBL" id="BCI59462.1"/>
    </source>
</evidence>
<dbReference type="Proteomes" id="UP000593890">
    <property type="component" value="Chromosome"/>
</dbReference>
<evidence type="ECO:0000313" key="4">
    <source>
        <dbReference type="Proteomes" id="UP000593890"/>
    </source>
</evidence>